<reference evidence="4 5" key="1">
    <citation type="submission" date="2014-04" db="EMBL/GenBank/DDBJ databases">
        <title>Genome assembly of Hyalangium minutum DSM 14724.</title>
        <authorList>
            <person name="Sharma G."/>
            <person name="Subramanian S."/>
        </authorList>
    </citation>
    <scope>NUCLEOTIDE SEQUENCE [LARGE SCALE GENOMIC DNA]</scope>
    <source>
        <strain evidence="4 5">DSM 14724</strain>
    </source>
</reference>
<sequence>MNKKIGILAGMEWDHFPMALIERINAVPGFEAELAKIDATPENFTKKYDVLVDRISHEVPFYRFHLKAAMLAGTYCINDPFWFSADDKFFGFSLAQRIGVPVPRTVMLPQREYIPAIDPNRSLNNLVYPLDWEGIARYVGFPAICKPADGGGWRNVNRVDSMDELMRVYNESGQLVLTLQQFIEFDDYVRCLVIGRDHVRMIRYSVKNRGYLPDKNFLPAALEARIIDYARELNRALGYDMNSVEFAIKDGVPYAIDFTNPAPDMYPHHILPDNYEWCLEKMTELCITAAREGRKNDAGHSWQRYLEKKSSHPAAPPAATPAAAPRAAAAATARRS</sequence>
<dbReference type="GO" id="GO:0009432">
    <property type="term" value="P:SOS response"/>
    <property type="evidence" value="ECO:0007669"/>
    <property type="project" value="TreeGrafter"/>
</dbReference>
<keyword evidence="1" id="KW-0067">ATP-binding</keyword>
<evidence type="ECO:0000256" key="1">
    <source>
        <dbReference type="PROSITE-ProRule" id="PRU00409"/>
    </source>
</evidence>
<dbReference type="PATRIC" id="fig|394096.3.peg.5333"/>
<feature type="region of interest" description="Disordered" evidence="2">
    <location>
        <begin position="298"/>
        <end position="336"/>
    </location>
</feature>
<keyword evidence="1" id="KW-0547">Nucleotide-binding</keyword>
<dbReference type="EMBL" id="JMCB01000010">
    <property type="protein sequence ID" value="KFE66513.1"/>
    <property type="molecule type" value="Genomic_DNA"/>
</dbReference>
<dbReference type="GO" id="GO:0005737">
    <property type="term" value="C:cytoplasm"/>
    <property type="evidence" value="ECO:0007669"/>
    <property type="project" value="TreeGrafter"/>
</dbReference>
<dbReference type="RefSeq" id="WP_205628567.1">
    <property type="nucleotide sequence ID" value="NZ_JMCB01000010.1"/>
</dbReference>
<gene>
    <name evidence="4" type="ORF">DB31_0986</name>
</gene>
<dbReference type="PANTHER" id="PTHR21621:SF0">
    <property type="entry name" value="BETA-CITRYLGLUTAMATE SYNTHASE B-RELATED"/>
    <property type="match status" value="1"/>
</dbReference>
<dbReference type="AlphaFoldDB" id="A0A085WFQ0"/>
<name>A0A085WFQ0_9BACT</name>
<proteinExistence type="predicted"/>
<accession>A0A085WFQ0</accession>
<evidence type="ECO:0000313" key="4">
    <source>
        <dbReference type="EMBL" id="KFE66513.1"/>
    </source>
</evidence>
<dbReference type="GO" id="GO:0005524">
    <property type="term" value="F:ATP binding"/>
    <property type="evidence" value="ECO:0007669"/>
    <property type="project" value="UniProtKB-UniRule"/>
</dbReference>
<feature type="domain" description="ATP-grasp" evidence="3">
    <location>
        <begin position="92"/>
        <end position="291"/>
    </location>
</feature>
<dbReference type="SUPFAM" id="SSF56059">
    <property type="entry name" value="Glutathione synthetase ATP-binding domain-like"/>
    <property type="match status" value="1"/>
</dbReference>
<keyword evidence="5" id="KW-1185">Reference proteome</keyword>
<dbReference type="PROSITE" id="PS50975">
    <property type="entry name" value="ATP_GRASP"/>
    <property type="match status" value="1"/>
</dbReference>
<evidence type="ECO:0000313" key="5">
    <source>
        <dbReference type="Proteomes" id="UP000028725"/>
    </source>
</evidence>
<dbReference type="Gene3D" id="3.30.470.20">
    <property type="entry name" value="ATP-grasp fold, B domain"/>
    <property type="match status" value="1"/>
</dbReference>
<dbReference type="InterPro" id="IPR011761">
    <property type="entry name" value="ATP-grasp"/>
</dbReference>
<evidence type="ECO:0000259" key="3">
    <source>
        <dbReference type="PROSITE" id="PS50975"/>
    </source>
</evidence>
<dbReference type="GO" id="GO:0046872">
    <property type="term" value="F:metal ion binding"/>
    <property type="evidence" value="ECO:0007669"/>
    <property type="project" value="InterPro"/>
</dbReference>
<comment type="caution">
    <text evidence="4">The sequence shown here is derived from an EMBL/GenBank/DDBJ whole genome shotgun (WGS) entry which is preliminary data.</text>
</comment>
<dbReference type="PANTHER" id="PTHR21621">
    <property type="entry name" value="RIBOSOMAL PROTEIN S6 MODIFICATION PROTEIN"/>
    <property type="match status" value="1"/>
</dbReference>
<organism evidence="4 5">
    <name type="scientific">Hyalangium minutum</name>
    <dbReference type="NCBI Taxonomy" id="394096"/>
    <lineage>
        <taxon>Bacteria</taxon>
        <taxon>Pseudomonadati</taxon>
        <taxon>Myxococcota</taxon>
        <taxon>Myxococcia</taxon>
        <taxon>Myxococcales</taxon>
        <taxon>Cystobacterineae</taxon>
        <taxon>Archangiaceae</taxon>
        <taxon>Hyalangium</taxon>
    </lineage>
</organism>
<protein>
    <recommendedName>
        <fullName evidence="3">ATP-grasp domain-containing protein</fullName>
    </recommendedName>
</protein>
<dbReference type="STRING" id="394096.DB31_0986"/>
<dbReference type="GO" id="GO:0018169">
    <property type="term" value="F:ribosomal S6-glutamic acid ligase activity"/>
    <property type="evidence" value="ECO:0007669"/>
    <property type="project" value="TreeGrafter"/>
</dbReference>
<feature type="compositionally biased region" description="Low complexity" evidence="2">
    <location>
        <begin position="320"/>
        <end position="336"/>
    </location>
</feature>
<evidence type="ECO:0000256" key="2">
    <source>
        <dbReference type="SAM" id="MobiDB-lite"/>
    </source>
</evidence>
<dbReference type="Proteomes" id="UP000028725">
    <property type="component" value="Unassembled WGS sequence"/>
</dbReference>